<keyword evidence="5" id="KW-0687">Ribonucleoprotein</keyword>
<dbReference type="InterPro" id="IPR036249">
    <property type="entry name" value="Thioredoxin-like_sf"/>
</dbReference>
<feature type="domain" description="Ribosomal protein/NADH dehydrogenase" evidence="7">
    <location>
        <begin position="47"/>
        <end position="120"/>
    </location>
</feature>
<keyword evidence="9" id="KW-1185">Reference proteome</keyword>
<dbReference type="Gene3D" id="3.40.30.10">
    <property type="entry name" value="Glutaredoxin"/>
    <property type="match status" value="1"/>
</dbReference>
<dbReference type="SMART" id="SM00916">
    <property type="entry name" value="L51_S25_CI-B8"/>
    <property type="match status" value="1"/>
</dbReference>
<dbReference type="SUPFAM" id="SSF52833">
    <property type="entry name" value="Thioredoxin-like"/>
    <property type="match status" value="1"/>
</dbReference>
<sequence>MATYRLPRVLNEVIRSHQDRFIRPVQPKNGVGAFVFPCRKLVFNYCERSGSSKSMMEYLQKEATRFATENPQIEVIVQPRPSKHPIVRAFYANGEQKTKCVRRCSVSEIPEVVKSLRDHSGHKLQRWNRYVISDTPSVRGIYSPFHDKAVYSISDLKTKK</sequence>
<keyword evidence="4" id="KW-0496">Mitochondrion</keyword>
<evidence type="ECO:0000313" key="8">
    <source>
        <dbReference type="EMBL" id="KAJ2682787.1"/>
    </source>
</evidence>
<dbReference type="OrthoDB" id="88at2759"/>
<dbReference type="Pfam" id="PF05047">
    <property type="entry name" value="L51_S25_CI-B8"/>
    <property type="match status" value="1"/>
</dbReference>
<dbReference type="GO" id="GO:0032543">
    <property type="term" value="P:mitochondrial translation"/>
    <property type="evidence" value="ECO:0007669"/>
    <property type="project" value="InterPro"/>
</dbReference>
<evidence type="ECO:0000256" key="5">
    <source>
        <dbReference type="ARBA" id="ARBA00023274"/>
    </source>
</evidence>
<proteinExistence type="inferred from homology"/>
<evidence type="ECO:0000259" key="7">
    <source>
        <dbReference type="SMART" id="SM00916"/>
    </source>
</evidence>
<dbReference type="InterPro" id="IPR007741">
    <property type="entry name" value="Ribosomal_mL43/mS25/NADH_DH"/>
</dbReference>
<evidence type="ECO:0000256" key="3">
    <source>
        <dbReference type="ARBA" id="ARBA00022980"/>
    </source>
</evidence>
<comment type="subcellular location">
    <subcellularLocation>
        <location evidence="1">Mitochondrion</location>
    </subcellularLocation>
</comment>
<dbReference type="PANTHER" id="PTHR21396:SF2">
    <property type="entry name" value="LARGE RIBOSOMAL SUBUNIT PROTEIN ML43"/>
    <property type="match status" value="1"/>
</dbReference>
<dbReference type="GO" id="GO:0003735">
    <property type="term" value="F:structural constituent of ribosome"/>
    <property type="evidence" value="ECO:0007669"/>
    <property type="project" value="InterPro"/>
</dbReference>
<dbReference type="Proteomes" id="UP001151516">
    <property type="component" value="Unassembled WGS sequence"/>
</dbReference>
<evidence type="ECO:0000313" key="9">
    <source>
        <dbReference type="Proteomes" id="UP001151516"/>
    </source>
</evidence>
<evidence type="ECO:0000256" key="1">
    <source>
        <dbReference type="ARBA" id="ARBA00004173"/>
    </source>
</evidence>
<evidence type="ECO:0000256" key="2">
    <source>
        <dbReference type="ARBA" id="ARBA00006073"/>
    </source>
</evidence>
<dbReference type="GO" id="GO:0005762">
    <property type="term" value="C:mitochondrial large ribosomal subunit"/>
    <property type="evidence" value="ECO:0007669"/>
    <property type="project" value="TreeGrafter"/>
</dbReference>
<comment type="similarity">
    <text evidence="2">Belongs to the mitochondrion-specific ribosomal protein mL43 family.</text>
</comment>
<reference evidence="8" key="1">
    <citation type="submission" date="2022-07" db="EMBL/GenBank/DDBJ databases">
        <title>Phylogenomic reconstructions and comparative analyses of Kickxellomycotina fungi.</title>
        <authorList>
            <person name="Reynolds N.K."/>
            <person name="Stajich J.E."/>
            <person name="Barry K."/>
            <person name="Grigoriev I.V."/>
            <person name="Crous P."/>
            <person name="Smith M.E."/>
        </authorList>
    </citation>
    <scope>NUCLEOTIDE SEQUENCE</scope>
    <source>
        <strain evidence="8">CBS 109367</strain>
    </source>
</reference>
<evidence type="ECO:0000256" key="4">
    <source>
        <dbReference type="ARBA" id="ARBA00023128"/>
    </source>
</evidence>
<name>A0A9W8GEG2_9FUNG</name>
<dbReference type="PANTHER" id="PTHR21396">
    <property type="entry name" value="39S RIBOSOMAL PROTEIN L43"/>
    <property type="match status" value="1"/>
</dbReference>
<dbReference type="InterPro" id="IPR039927">
    <property type="entry name" value="Ribosomal_mL43"/>
</dbReference>
<comment type="caution">
    <text evidence="8">The sequence shown here is derived from an EMBL/GenBank/DDBJ whole genome shotgun (WGS) entry which is preliminary data.</text>
</comment>
<keyword evidence="3 8" id="KW-0689">Ribosomal protein</keyword>
<dbReference type="EMBL" id="JANBTX010000364">
    <property type="protein sequence ID" value="KAJ2682787.1"/>
    <property type="molecule type" value="Genomic_DNA"/>
</dbReference>
<organism evidence="8 9">
    <name type="scientific">Coemansia spiralis</name>
    <dbReference type="NCBI Taxonomy" id="417178"/>
    <lineage>
        <taxon>Eukaryota</taxon>
        <taxon>Fungi</taxon>
        <taxon>Fungi incertae sedis</taxon>
        <taxon>Zoopagomycota</taxon>
        <taxon>Kickxellomycotina</taxon>
        <taxon>Kickxellomycetes</taxon>
        <taxon>Kickxellales</taxon>
        <taxon>Kickxellaceae</taxon>
        <taxon>Coemansia</taxon>
    </lineage>
</organism>
<evidence type="ECO:0000256" key="6">
    <source>
        <dbReference type="ARBA" id="ARBA00035188"/>
    </source>
</evidence>
<gene>
    <name evidence="8" type="primary">MRPL51</name>
    <name evidence="8" type="ORF">IWW39_005843</name>
</gene>
<protein>
    <recommendedName>
        <fullName evidence="6">Large ribosomal subunit protein mL43</fullName>
    </recommendedName>
</protein>
<dbReference type="AlphaFoldDB" id="A0A9W8GEG2"/>
<accession>A0A9W8GEG2</accession>